<dbReference type="CDD" id="cd00009">
    <property type="entry name" value="AAA"/>
    <property type="match status" value="1"/>
</dbReference>
<reference evidence="2 3" key="1">
    <citation type="submission" date="2020-07" db="EMBL/GenBank/DDBJ databases">
        <title>Complete genome sequence analysis of Acidithiobacillus ferrivorans XJFY6S-08 reveals extreme environmental adaptation to alpine acid mine drainage.</title>
        <authorList>
            <person name="Yan L."/>
            <person name="Ni Y."/>
        </authorList>
    </citation>
    <scope>NUCLEOTIDE SEQUENCE [LARGE SCALE GENOMIC DNA]</scope>
    <source>
        <strain evidence="2 3">XJFY6S-08</strain>
    </source>
</reference>
<organism evidence="2 3">
    <name type="scientific">Acidithiobacillus ferrivorans</name>
    <dbReference type="NCBI Taxonomy" id="160808"/>
    <lineage>
        <taxon>Bacteria</taxon>
        <taxon>Pseudomonadati</taxon>
        <taxon>Pseudomonadota</taxon>
        <taxon>Acidithiobacillia</taxon>
        <taxon>Acidithiobacillales</taxon>
        <taxon>Acidithiobacillaceae</taxon>
        <taxon>Acidithiobacillus</taxon>
    </lineage>
</organism>
<dbReference type="SUPFAM" id="SSF52540">
    <property type="entry name" value="P-loop containing nucleoside triphosphate hydrolases"/>
    <property type="match status" value="1"/>
</dbReference>
<dbReference type="AlphaFoldDB" id="A0A7T4WBQ7"/>
<protein>
    <submittedName>
        <fullName evidence="2">ATP-binding protein</fullName>
    </submittedName>
</protein>
<evidence type="ECO:0000259" key="1">
    <source>
        <dbReference type="SMART" id="SM00382"/>
    </source>
</evidence>
<name>A0A7T4WBQ7_9PROT</name>
<keyword evidence="2" id="KW-0067">ATP-binding</keyword>
<sequence>MATPKKSESNHQPLVHAGDAARDLLARWGFDPNNVAILPDRHPQYRECARHGRYPISIVDERDAIRYMSPVCPVCAAEQASRRLMESAAIPKRYIDCGFDNYVVDVPGQQTALDVCWDYADHFEEYARKGSCLILCGNPGTGKNHLASAIAHVVLAKGHSVLQVTAYDIIARIRQTWQRGIGNSTELEVIRGFAEVGLLIIDEVGKTFGSDGERVHLFEVIDHRYRDLKPTLILSNESIGGVEKYLGPAAFDRLCQNGGLLLFDWQSHRRGREYKSDTAACLRGEL</sequence>
<evidence type="ECO:0000313" key="2">
    <source>
        <dbReference type="EMBL" id="QQD71625.1"/>
    </source>
</evidence>
<evidence type="ECO:0000313" key="3">
    <source>
        <dbReference type="Proteomes" id="UP000595420"/>
    </source>
</evidence>
<dbReference type="PANTHER" id="PTHR30050">
    <property type="entry name" value="CHROMOSOMAL REPLICATION INITIATOR PROTEIN DNAA"/>
    <property type="match status" value="1"/>
</dbReference>
<dbReference type="PANTHER" id="PTHR30050:SF4">
    <property type="entry name" value="ATP-BINDING PROTEIN RV3427C IN INSERTION SEQUENCE-RELATED"/>
    <property type="match status" value="1"/>
</dbReference>
<dbReference type="InterPro" id="IPR002611">
    <property type="entry name" value="IstB_ATP-bd"/>
</dbReference>
<dbReference type="RefSeq" id="WP_198659926.1">
    <property type="nucleotide sequence ID" value="NZ_CP059488.1"/>
</dbReference>
<dbReference type="InterPro" id="IPR027417">
    <property type="entry name" value="P-loop_NTPase"/>
</dbReference>
<dbReference type="Gene3D" id="3.40.50.300">
    <property type="entry name" value="P-loop containing nucleotide triphosphate hydrolases"/>
    <property type="match status" value="1"/>
</dbReference>
<dbReference type="InterPro" id="IPR003593">
    <property type="entry name" value="AAA+_ATPase"/>
</dbReference>
<proteinExistence type="predicted"/>
<dbReference type="SMART" id="SM00382">
    <property type="entry name" value="AAA"/>
    <property type="match status" value="1"/>
</dbReference>
<dbReference type="Pfam" id="PF01695">
    <property type="entry name" value="IstB_IS21"/>
    <property type="match status" value="1"/>
</dbReference>
<dbReference type="GO" id="GO:0005524">
    <property type="term" value="F:ATP binding"/>
    <property type="evidence" value="ECO:0007669"/>
    <property type="project" value="UniProtKB-KW"/>
</dbReference>
<dbReference type="GO" id="GO:0006260">
    <property type="term" value="P:DNA replication"/>
    <property type="evidence" value="ECO:0007669"/>
    <property type="project" value="TreeGrafter"/>
</dbReference>
<feature type="domain" description="AAA+ ATPase" evidence="1">
    <location>
        <begin position="129"/>
        <end position="261"/>
    </location>
</feature>
<accession>A0A7T4WBQ7</accession>
<keyword evidence="2" id="KW-0547">Nucleotide-binding</keyword>
<dbReference type="EMBL" id="CP059488">
    <property type="protein sequence ID" value="QQD71625.1"/>
    <property type="molecule type" value="Genomic_DNA"/>
</dbReference>
<dbReference type="Proteomes" id="UP000595420">
    <property type="component" value="Chromosome"/>
</dbReference>
<gene>
    <name evidence="2" type="ORF">H2515_09100</name>
</gene>